<organism evidence="2 3">
    <name type="scientific">Pseudonocardia cypriaca</name>
    <dbReference type="NCBI Taxonomy" id="882449"/>
    <lineage>
        <taxon>Bacteria</taxon>
        <taxon>Bacillati</taxon>
        <taxon>Actinomycetota</taxon>
        <taxon>Actinomycetes</taxon>
        <taxon>Pseudonocardiales</taxon>
        <taxon>Pseudonocardiaceae</taxon>
        <taxon>Pseudonocardia</taxon>
    </lineage>
</organism>
<reference evidence="2 3" key="1">
    <citation type="submission" date="2019-06" db="EMBL/GenBank/DDBJ databases">
        <title>Sequencing the genomes of 1000 actinobacteria strains.</title>
        <authorList>
            <person name="Klenk H.-P."/>
        </authorList>
    </citation>
    <scope>NUCLEOTIDE SEQUENCE [LARGE SCALE GENOMIC DNA]</scope>
    <source>
        <strain evidence="2 3">DSM 45511</strain>
    </source>
</reference>
<name>A0A543GEI6_9PSEU</name>
<gene>
    <name evidence="2" type="ORF">FB388_1850</name>
</gene>
<feature type="domain" description="DUF1990" evidence="1">
    <location>
        <begin position="20"/>
        <end position="180"/>
    </location>
</feature>
<keyword evidence="3" id="KW-1185">Reference proteome</keyword>
<dbReference type="InterPro" id="IPR018960">
    <property type="entry name" value="DUF1990"/>
</dbReference>
<proteinExistence type="predicted"/>
<comment type="caution">
    <text evidence="2">The sequence shown here is derived from an EMBL/GenBank/DDBJ whole genome shotgun (WGS) entry which is preliminary data.</text>
</comment>
<dbReference type="Pfam" id="PF09348">
    <property type="entry name" value="DUF1990"/>
    <property type="match status" value="1"/>
</dbReference>
<sequence>MRPPLADAVAALRDLPVNYAEAEAPPVVTTGWHVDRCVLELGREEPGEPEPGGLLETAGALVNHYEFSDPSILRAAFHYPGDLVGRDMLLEGRFLVLRFLLGVRITAQHDEVRAGPHGPERVIGWSYQTLRGHLEQGRLTYELAKELETGRVEFRILAYSRRAPIRNPMLRLGFRLFGRHTQVRFYRQALARLRTLLQAPPSPPQPGPDGLVRAPSGVEAGRFEAFTLRFAHPGA</sequence>
<dbReference type="AlphaFoldDB" id="A0A543GEI6"/>
<evidence type="ECO:0000259" key="1">
    <source>
        <dbReference type="Pfam" id="PF09348"/>
    </source>
</evidence>
<evidence type="ECO:0000313" key="3">
    <source>
        <dbReference type="Proteomes" id="UP000319818"/>
    </source>
</evidence>
<dbReference type="Proteomes" id="UP000319818">
    <property type="component" value="Unassembled WGS sequence"/>
</dbReference>
<dbReference type="EMBL" id="VFPH01000001">
    <property type="protein sequence ID" value="TQM44483.1"/>
    <property type="molecule type" value="Genomic_DNA"/>
</dbReference>
<evidence type="ECO:0000313" key="2">
    <source>
        <dbReference type="EMBL" id="TQM44483.1"/>
    </source>
</evidence>
<accession>A0A543GEI6</accession>
<protein>
    <submittedName>
        <fullName evidence="2">Uncharacterized protein (UPF0548 family)</fullName>
    </submittedName>
</protein>
<dbReference type="RefSeq" id="WP_170225538.1">
    <property type="nucleotide sequence ID" value="NZ_VFPH01000001.1"/>
</dbReference>